<dbReference type="GO" id="GO:0005737">
    <property type="term" value="C:cytoplasm"/>
    <property type="evidence" value="ECO:0007669"/>
    <property type="project" value="TreeGrafter"/>
</dbReference>
<evidence type="ECO:0000313" key="7">
    <source>
        <dbReference type="EMBL" id="HIW08316.1"/>
    </source>
</evidence>
<dbReference type="PANTHER" id="PTHR12835">
    <property type="entry name" value="BIOTIN PROTEIN LIGASE"/>
    <property type="match status" value="1"/>
</dbReference>
<dbReference type="NCBIfam" id="TIGR00121">
    <property type="entry name" value="birA_ligase"/>
    <property type="match status" value="1"/>
</dbReference>
<sequence>MSLNEVRFLPQCGSTNRCAKEQIEAFGPVAAVYTTDQTDGRGRRGRQWVNAAGQALYYTAILKVPMVQPETLPLFASLAVREQLRLRYGVDCAIKWPNDLLLGGKKIAGILCEAVSYGTGGEGRAYLCGIGINLAQPQSYFDAAGLPYGTSLALQGARVDLDADPAWLAEGLTDFGFDRGLYTFGPEGFAPYRGAYTAACVNLGRRVTFDRPGGRGEGTAAGIDGEGRLIVRTDSGEEHVFTGEVSVSGIYGSV</sequence>
<dbReference type="InterPro" id="IPR008988">
    <property type="entry name" value="Transcriptional_repressor_C"/>
</dbReference>
<organism evidence="7 8">
    <name type="scientific">Candidatus Faecalibacterium intestinigallinarum</name>
    <dbReference type="NCBI Taxonomy" id="2838581"/>
    <lineage>
        <taxon>Bacteria</taxon>
        <taxon>Bacillati</taxon>
        <taxon>Bacillota</taxon>
        <taxon>Clostridia</taxon>
        <taxon>Eubacteriales</taxon>
        <taxon>Oscillospiraceae</taxon>
        <taxon>Faecalibacterium</taxon>
    </lineage>
</organism>
<dbReference type="SUPFAM" id="SSF55681">
    <property type="entry name" value="Class II aaRS and biotin synthetases"/>
    <property type="match status" value="1"/>
</dbReference>
<dbReference type="Gene3D" id="2.30.30.100">
    <property type="match status" value="1"/>
</dbReference>
<dbReference type="SUPFAM" id="SSF50037">
    <property type="entry name" value="C-terminal domain of transcriptional repressors"/>
    <property type="match status" value="1"/>
</dbReference>
<evidence type="ECO:0000256" key="3">
    <source>
        <dbReference type="ARBA" id="ARBA00022840"/>
    </source>
</evidence>
<dbReference type="CDD" id="cd16442">
    <property type="entry name" value="BPL"/>
    <property type="match status" value="1"/>
</dbReference>
<keyword evidence="1 7" id="KW-0436">Ligase</keyword>
<keyword evidence="3" id="KW-0067">ATP-binding</keyword>
<keyword evidence="2" id="KW-0547">Nucleotide-binding</keyword>
<dbReference type="PROSITE" id="PS51733">
    <property type="entry name" value="BPL_LPL_CATALYTIC"/>
    <property type="match status" value="1"/>
</dbReference>
<dbReference type="EMBL" id="DXHQ01000035">
    <property type="protein sequence ID" value="HIW08316.1"/>
    <property type="molecule type" value="Genomic_DNA"/>
</dbReference>
<name>A0A9D1Q8T3_9FIRM</name>
<proteinExistence type="predicted"/>
<dbReference type="Pfam" id="PF02237">
    <property type="entry name" value="BPL_C"/>
    <property type="match status" value="1"/>
</dbReference>
<evidence type="ECO:0000256" key="5">
    <source>
        <dbReference type="ARBA" id="ARBA00024227"/>
    </source>
</evidence>
<dbReference type="GO" id="GO:0016740">
    <property type="term" value="F:transferase activity"/>
    <property type="evidence" value="ECO:0007669"/>
    <property type="project" value="UniProtKB-ARBA"/>
</dbReference>
<dbReference type="AlphaFoldDB" id="A0A9D1Q8T3"/>
<dbReference type="InterPro" id="IPR004143">
    <property type="entry name" value="BPL_LPL_catalytic"/>
</dbReference>
<dbReference type="InterPro" id="IPR004408">
    <property type="entry name" value="Biotin_CoA_COase_ligase"/>
</dbReference>
<evidence type="ECO:0000256" key="4">
    <source>
        <dbReference type="ARBA" id="ARBA00023267"/>
    </source>
</evidence>
<dbReference type="Pfam" id="PF03099">
    <property type="entry name" value="BPL_LplA_LipB"/>
    <property type="match status" value="1"/>
</dbReference>
<dbReference type="GO" id="GO:0005524">
    <property type="term" value="F:ATP binding"/>
    <property type="evidence" value="ECO:0007669"/>
    <property type="project" value="UniProtKB-KW"/>
</dbReference>
<dbReference type="InterPro" id="IPR045864">
    <property type="entry name" value="aa-tRNA-synth_II/BPL/LPL"/>
</dbReference>
<dbReference type="Proteomes" id="UP000823933">
    <property type="component" value="Unassembled WGS sequence"/>
</dbReference>
<dbReference type="InterPro" id="IPR003142">
    <property type="entry name" value="BPL_C"/>
</dbReference>
<protein>
    <recommendedName>
        <fullName evidence="5">biotin--[biotin carboxyl-carrier protein] ligase</fullName>
        <ecNumber evidence="5">6.3.4.15</ecNumber>
    </recommendedName>
</protein>
<dbReference type="GO" id="GO:0009249">
    <property type="term" value="P:protein lipoylation"/>
    <property type="evidence" value="ECO:0007669"/>
    <property type="project" value="UniProtKB-ARBA"/>
</dbReference>
<feature type="domain" description="BPL/LPL catalytic" evidence="6">
    <location>
        <begin position="1"/>
        <end position="180"/>
    </location>
</feature>
<dbReference type="EC" id="6.3.4.15" evidence="5"/>
<evidence type="ECO:0000256" key="1">
    <source>
        <dbReference type="ARBA" id="ARBA00022598"/>
    </source>
</evidence>
<reference evidence="7" key="2">
    <citation type="submission" date="2021-04" db="EMBL/GenBank/DDBJ databases">
        <authorList>
            <person name="Gilroy R."/>
        </authorList>
    </citation>
    <scope>NUCLEOTIDE SEQUENCE</scope>
    <source>
        <strain evidence="7">ChiHcolR34-3080</strain>
    </source>
</reference>
<comment type="caution">
    <text evidence="7">The sequence shown here is derived from an EMBL/GenBank/DDBJ whole genome shotgun (WGS) entry which is preliminary data.</text>
</comment>
<dbReference type="PANTHER" id="PTHR12835:SF5">
    <property type="entry name" value="BIOTIN--PROTEIN LIGASE"/>
    <property type="match status" value="1"/>
</dbReference>
<gene>
    <name evidence="7" type="ORF">H9890_02810</name>
</gene>
<keyword evidence="4" id="KW-0092">Biotin</keyword>
<evidence type="ECO:0000259" key="6">
    <source>
        <dbReference type="PROSITE" id="PS51733"/>
    </source>
</evidence>
<evidence type="ECO:0000313" key="8">
    <source>
        <dbReference type="Proteomes" id="UP000823933"/>
    </source>
</evidence>
<dbReference type="GO" id="GO:0004077">
    <property type="term" value="F:biotin--[biotin carboxyl-carrier protein] ligase activity"/>
    <property type="evidence" value="ECO:0007669"/>
    <property type="project" value="UniProtKB-EC"/>
</dbReference>
<accession>A0A9D1Q8T3</accession>
<dbReference type="Gene3D" id="3.30.930.10">
    <property type="entry name" value="Bira Bifunctional Protein, Domain 2"/>
    <property type="match status" value="1"/>
</dbReference>
<reference evidence="7" key="1">
    <citation type="journal article" date="2021" name="PeerJ">
        <title>Extensive microbial diversity within the chicken gut microbiome revealed by metagenomics and culture.</title>
        <authorList>
            <person name="Gilroy R."/>
            <person name="Ravi A."/>
            <person name="Getino M."/>
            <person name="Pursley I."/>
            <person name="Horton D.L."/>
            <person name="Alikhan N.F."/>
            <person name="Baker D."/>
            <person name="Gharbi K."/>
            <person name="Hall N."/>
            <person name="Watson M."/>
            <person name="Adriaenssens E.M."/>
            <person name="Foster-Nyarko E."/>
            <person name="Jarju S."/>
            <person name="Secka A."/>
            <person name="Antonio M."/>
            <person name="Oren A."/>
            <person name="Chaudhuri R.R."/>
            <person name="La Ragione R."/>
            <person name="Hildebrand F."/>
            <person name="Pallen M.J."/>
        </authorList>
    </citation>
    <scope>NUCLEOTIDE SEQUENCE</scope>
    <source>
        <strain evidence="7">ChiHcolR34-3080</strain>
    </source>
</reference>
<evidence type="ECO:0000256" key="2">
    <source>
        <dbReference type="ARBA" id="ARBA00022741"/>
    </source>
</evidence>